<keyword evidence="5" id="KW-1185">Reference proteome</keyword>
<evidence type="ECO:0000313" key="4">
    <source>
        <dbReference type="EMBL" id="MBY8824626.1"/>
    </source>
</evidence>
<evidence type="ECO:0000256" key="1">
    <source>
        <dbReference type="SAM" id="MobiDB-lite"/>
    </source>
</evidence>
<dbReference type="NCBIfam" id="TIGR02098">
    <property type="entry name" value="MJ0042_CXXC"/>
    <property type="match status" value="1"/>
</dbReference>
<feature type="region of interest" description="Disordered" evidence="1">
    <location>
        <begin position="60"/>
        <end position="79"/>
    </location>
</feature>
<evidence type="ECO:0000256" key="2">
    <source>
        <dbReference type="SAM" id="Phobius"/>
    </source>
</evidence>
<gene>
    <name evidence="4" type="ORF">K7G82_20140</name>
</gene>
<name>A0ABS7PTZ0_9SPHN</name>
<evidence type="ECO:0000313" key="5">
    <source>
        <dbReference type="Proteomes" id="UP000706039"/>
    </source>
</evidence>
<comment type="caution">
    <text evidence="4">The sequence shown here is derived from an EMBL/GenBank/DDBJ whole genome shotgun (WGS) entry which is preliminary data.</text>
</comment>
<keyword evidence="2" id="KW-1133">Transmembrane helix</keyword>
<reference evidence="4 5" key="1">
    <citation type="submission" date="2021-08" db="EMBL/GenBank/DDBJ databases">
        <authorList>
            <person name="Tuo L."/>
        </authorList>
    </citation>
    <scope>NUCLEOTIDE SEQUENCE [LARGE SCALE GENOMIC DNA]</scope>
    <source>
        <strain evidence="4 5">JCM 31229</strain>
    </source>
</reference>
<feature type="compositionally biased region" description="Low complexity" evidence="1">
    <location>
        <begin position="60"/>
        <end position="71"/>
    </location>
</feature>
<evidence type="ECO:0000259" key="3">
    <source>
        <dbReference type="Pfam" id="PF13717"/>
    </source>
</evidence>
<protein>
    <submittedName>
        <fullName evidence="4">Zinc-ribbon domain-containing protein</fullName>
    </submittedName>
</protein>
<feature type="domain" description="Zinc finger/thioredoxin putative" evidence="3">
    <location>
        <begin position="1"/>
        <end position="36"/>
    </location>
</feature>
<organism evidence="4 5">
    <name type="scientific">Sphingomonas colocasiae</name>
    <dbReference type="NCBI Taxonomy" id="1848973"/>
    <lineage>
        <taxon>Bacteria</taxon>
        <taxon>Pseudomonadati</taxon>
        <taxon>Pseudomonadota</taxon>
        <taxon>Alphaproteobacteria</taxon>
        <taxon>Sphingomonadales</taxon>
        <taxon>Sphingomonadaceae</taxon>
        <taxon>Sphingomonas</taxon>
    </lineage>
</organism>
<keyword evidence="2" id="KW-0472">Membrane</keyword>
<sequence length="256" mass="27132">MILTCPECRTRYLVPDSAIGPVGRTVRCASCKHSWFQQPAPLDLESPVSPAALAADAASEAPEAVPAATAPQAPPLPEIERTAPTAADSIPAATEAEAVDYDAFAHQPPFRPRRNPLRRWTFAAAAAAVLMIGGIGAIQYFGTPGIAAWLGFGTAEADVPLLLEFPTKPERRTQPSGNELFTVSGRIVNPTDAPQMVPDILAELRDASGRVVYGWRIVPPVRRLPPKGTAEFDSAEMDVPKSAQKLTVSFAGSGAK</sequence>
<proteinExistence type="predicted"/>
<feature type="transmembrane region" description="Helical" evidence="2">
    <location>
        <begin position="120"/>
        <end position="140"/>
    </location>
</feature>
<dbReference type="EMBL" id="JAINVV010000009">
    <property type="protein sequence ID" value="MBY8824626.1"/>
    <property type="molecule type" value="Genomic_DNA"/>
</dbReference>
<dbReference type="InterPro" id="IPR011723">
    <property type="entry name" value="Znf/thioredoxin_put"/>
</dbReference>
<accession>A0ABS7PTZ0</accession>
<dbReference type="Pfam" id="PF13717">
    <property type="entry name" value="Zn_ribbon_4"/>
    <property type="match status" value="1"/>
</dbReference>
<dbReference type="Proteomes" id="UP000706039">
    <property type="component" value="Unassembled WGS sequence"/>
</dbReference>
<keyword evidence="2" id="KW-0812">Transmembrane</keyword>
<dbReference type="RefSeq" id="WP_222991715.1">
    <property type="nucleotide sequence ID" value="NZ_JAINVV010000009.1"/>
</dbReference>